<evidence type="ECO:0000313" key="3">
    <source>
        <dbReference type="Proteomes" id="UP000828390"/>
    </source>
</evidence>
<dbReference type="PROSITE" id="PS50060">
    <property type="entry name" value="MAM_2"/>
    <property type="match status" value="1"/>
</dbReference>
<dbReference type="GO" id="GO:0016020">
    <property type="term" value="C:membrane"/>
    <property type="evidence" value="ECO:0007669"/>
    <property type="project" value="InterPro"/>
</dbReference>
<reference evidence="2" key="2">
    <citation type="submission" date="2020-11" db="EMBL/GenBank/DDBJ databases">
        <authorList>
            <person name="McCartney M.A."/>
            <person name="Auch B."/>
            <person name="Kono T."/>
            <person name="Mallez S."/>
            <person name="Becker A."/>
            <person name="Gohl D.M."/>
            <person name="Silverstein K.A.T."/>
            <person name="Koren S."/>
            <person name="Bechman K.B."/>
            <person name="Herman A."/>
            <person name="Abrahante J.E."/>
            <person name="Garbe J."/>
        </authorList>
    </citation>
    <scope>NUCLEOTIDE SEQUENCE</scope>
    <source>
        <strain evidence="2">Duluth1</strain>
        <tissue evidence="2">Whole animal</tissue>
    </source>
</reference>
<dbReference type="EMBL" id="JAIWYP010000008">
    <property type="protein sequence ID" value="KAH3785306.1"/>
    <property type="molecule type" value="Genomic_DNA"/>
</dbReference>
<dbReference type="InterPro" id="IPR000998">
    <property type="entry name" value="MAM_dom"/>
</dbReference>
<comment type="caution">
    <text evidence="2">The sequence shown here is derived from an EMBL/GenBank/DDBJ whole genome shotgun (WGS) entry which is preliminary data.</text>
</comment>
<name>A0A9D4EVP0_DREPO</name>
<reference evidence="2" key="1">
    <citation type="journal article" date="2019" name="bioRxiv">
        <title>The Genome of the Zebra Mussel, Dreissena polymorpha: A Resource for Invasive Species Research.</title>
        <authorList>
            <person name="McCartney M.A."/>
            <person name="Auch B."/>
            <person name="Kono T."/>
            <person name="Mallez S."/>
            <person name="Zhang Y."/>
            <person name="Obille A."/>
            <person name="Becker A."/>
            <person name="Abrahante J.E."/>
            <person name="Garbe J."/>
            <person name="Badalamenti J.P."/>
            <person name="Herman A."/>
            <person name="Mangelson H."/>
            <person name="Liachko I."/>
            <person name="Sullivan S."/>
            <person name="Sone E.D."/>
            <person name="Koren S."/>
            <person name="Silverstein K.A.T."/>
            <person name="Beckman K.B."/>
            <person name="Gohl D.M."/>
        </authorList>
    </citation>
    <scope>NUCLEOTIDE SEQUENCE</scope>
    <source>
        <strain evidence="2">Duluth1</strain>
        <tissue evidence="2">Whole animal</tissue>
    </source>
</reference>
<accession>A0A9D4EVP0</accession>
<feature type="domain" description="MAM" evidence="1">
    <location>
        <begin position="1"/>
        <end position="33"/>
    </location>
</feature>
<proteinExistence type="predicted"/>
<dbReference type="Proteomes" id="UP000828390">
    <property type="component" value="Unassembled WGS sequence"/>
</dbReference>
<dbReference type="Gene3D" id="2.60.120.200">
    <property type="match status" value="1"/>
</dbReference>
<keyword evidence="3" id="KW-1185">Reference proteome</keyword>
<evidence type="ECO:0000259" key="1">
    <source>
        <dbReference type="PROSITE" id="PS50060"/>
    </source>
</evidence>
<sequence length="51" mass="5788">MCGFEQDNTTDQFDWTRIQGRTPSANTGPEADHMCGVSNDKWSAVKYLHQI</sequence>
<organism evidence="2 3">
    <name type="scientific">Dreissena polymorpha</name>
    <name type="common">Zebra mussel</name>
    <name type="synonym">Mytilus polymorpha</name>
    <dbReference type="NCBI Taxonomy" id="45954"/>
    <lineage>
        <taxon>Eukaryota</taxon>
        <taxon>Metazoa</taxon>
        <taxon>Spiralia</taxon>
        <taxon>Lophotrochozoa</taxon>
        <taxon>Mollusca</taxon>
        <taxon>Bivalvia</taxon>
        <taxon>Autobranchia</taxon>
        <taxon>Heteroconchia</taxon>
        <taxon>Euheterodonta</taxon>
        <taxon>Imparidentia</taxon>
        <taxon>Neoheterodontei</taxon>
        <taxon>Myida</taxon>
        <taxon>Dreissenoidea</taxon>
        <taxon>Dreissenidae</taxon>
        <taxon>Dreissena</taxon>
    </lineage>
</organism>
<evidence type="ECO:0000313" key="2">
    <source>
        <dbReference type="EMBL" id="KAH3785306.1"/>
    </source>
</evidence>
<gene>
    <name evidence="2" type="ORF">DPMN_163391</name>
</gene>
<protein>
    <recommendedName>
        <fullName evidence="1">MAM domain-containing protein</fullName>
    </recommendedName>
</protein>
<dbReference type="AlphaFoldDB" id="A0A9D4EVP0"/>